<proteinExistence type="predicted"/>
<dbReference type="SMART" id="SM00322">
    <property type="entry name" value="KH"/>
    <property type="match status" value="3"/>
</dbReference>
<evidence type="ECO:0000256" key="3">
    <source>
        <dbReference type="SAM" id="MobiDB-lite"/>
    </source>
</evidence>
<evidence type="ECO:0000313" key="5">
    <source>
        <dbReference type="EMBL" id="KAJ6852446.1"/>
    </source>
</evidence>
<feature type="domain" description="K Homology" evidence="4">
    <location>
        <begin position="395"/>
        <end position="465"/>
    </location>
</feature>
<comment type="caution">
    <text evidence="5">The sequence shown here is derived from an EMBL/GenBank/DDBJ whole genome shotgun (WGS) entry which is preliminary data.</text>
</comment>
<dbReference type="CDD" id="cd22460">
    <property type="entry name" value="KH-I_PEPPER_rpt2_like"/>
    <property type="match status" value="1"/>
</dbReference>
<keyword evidence="1" id="KW-0677">Repeat</keyword>
<dbReference type="InterPro" id="IPR004088">
    <property type="entry name" value="KH_dom_type_1"/>
</dbReference>
<dbReference type="AlphaFoldDB" id="A0AAX6IGR0"/>
<feature type="domain" description="K Homology" evidence="4">
    <location>
        <begin position="135"/>
        <end position="209"/>
    </location>
</feature>
<reference evidence="5" key="2">
    <citation type="submission" date="2023-04" db="EMBL/GenBank/DDBJ databases">
        <authorList>
            <person name="Bruccoleri R.E."/>
            <person name="Oakeley E.J."/>
            <person name="Faust A.-M."/>
            <person name="Dessus-Babus S."/>
            <person name="Altorfer M."/>
            <person name="Burckhardt D."/>
            <person name="Oertli M."/>
            <person name="Naumann U."/>
            <person name="Petersen F."/>
            <person name="Wong J."/>
        </authorList>
    </citation>
    <scope>NUCLEOTIDE SEQUENCE</scope>
    <source>
        <strain evidence="5">GSM-AAB239-AS_SAM_17_03QT</strain>
        <tissue evidence="5">Leaf</tissue>
    </source>
</reference>
<reference evidence="5" key="1">
    <citation type="journal article" date="2023" name="GigaByte">
        <title>Genome assembly of the bearded iris, Iris pallida Lam.</title>
        <authorList>
            <person name="Bruccoleri R.E."/>
            <person name="Oakeley E.J."/>
            <person name="Faust A.M.E."/>
            <person name="Altorfer M."/>
            <person name="Dessus-Babus S."/>
            <person name="Burckhardt D."/>
            <person name="Oertli M."/>
            <person name="Naumann U."/>
            <person name="Petersen F."/>
            <person name="Wong J."/>
        </authorList>
    </citation>
    <scope>NUCLEOTIDE SEQUENCE</scope>
    <source>
        <strain evidence="5">GSM-AAB239-AS_SAM_17_03QT</strain>
    </source>
</reference>
<evidence type="ECO:0000259" key="4">
    <source>
        <dbReference type="SMART" id="SM00322"/>
    </source>
</evidence>
<evidence type="ECO:0000256" key="2">
    <source>
        <dbReference type="PROSITE-ProRule" id="PRU00117"/>
    </source>
</evidence>
<dbReference type="InterPro" id="IPR036612">
    <property type="entry name" value="KH_dom_type_1_sf"/>
</dbReference>
<dbReference type="EMBL" id="JANAVB010001800">
    <property type="protein sequence ID" value="KAJ6852446.1"/>
    <property type="molecule type" value="Genomic_DNA"/>
</dbReference>
<protein>
    <submittedName>
        <fullName evidence="5">Flowering locus K homology domain-like</fullName>
    </submittedName>
</protein>
<dbReference type="InterPro" id="IPR004087">
    <property type="entry name" value="KH_dom"/>
</dbReference>
<dbReference type="Gene3D" id="3.30.310.210">
    <property type="match status" value="1"/>
</dbReference>
<dbReference type="PROSITE" id="PS50084">
    <property type="entry name" value="KH_TYPE_1"/>
    <property type="match status" value="3"/>
</dbReference>
<dbReference type="CDD" id="cd22461">
    <property type="entry name" value="KH-I_PEPPER_like_rpt3"/>
    <property type="match status" value="1"/>
</dbReference>
<dbReference type="GO" id="GO:0003723">
    <property type="term" value="F:RNA binding"/>
    <property type="evidence" value="ECO:0007669"/>
    <property type="project" value="UniProtKB-UniRule"/>
</dbReference>
<evidence type="ECO:0000256" key="1">
    <source>
        <dbReference type="ARBA" id="ARBA00022737"/>
    </source>
</evidence>
<dbReference type="Proteomes" id="UP001140949">
    <property type="component" value="Unassembled WGS sequence"/>
</dbReference>
<name>A0AAX6IGR0_IRIPA</name>
<keyword evidence="2" id="KW-0694">RNA-binding</keyword>
<keyword evidence="6" id="KW-1185">Reference proteome</keyword>
<dbReference type="Gene3D" id="3.30.1370.10">
    <property type="entry name" value="K Homology domain, type 1"/>
    <property type="match status" value="1"/>
</dbReference>
<accession>A0AAX6IGR0</accession>
<dbReference type="CDD" id="cd22459">
    <property type="entry name" value="KH-I_PEPPER_rpt1_like"/>
    <property type="match status" value="1"/>
</dbReference>
<feature type="domain" description="K Homology" evidence="4">
    <location>
        <begin position="45"/>
        <end position="118"/>
    </location>
</feature>
<gene>
    <name evidence="5" type="ORF">M6B38_255735</name>
</gene>
<feature type="region of interest" description="Disordered" evidence="3">
    <location>
        <begin position="1"/>
        <end position="41"/>
    </location>
</feature>
<organism evidence="5 6">
    <name type="scientific">Iris pallida</name>
    <name type="common">Sweet iris</name>
    <dbReference type="NCBI Taxonomy" id="29817"/>
    <lineage>
        <taxon>Eukaryota</taxon>
        <taxon>Viridiplantae</taxon>
        <taxon>Streptophyta</taxon>
        <taxon>Embryophyta</taxon>
        <taxon>Tracheophyta</taxon>
        <taxon>Spermatophyta</taxon>
        <taxon>Magnoliopsida</taxon>
        <taxon>Liliopsida</taxon>
        <taxon>Asparagales</taxon>
        <taxon>Iridaceae</taxon>
        <taxon>Iridoideae</taxon>
        <taxon>Irideae</taxon>
        <taxon>Iris</taxon>
    </lineage>
</organism>
<feature type="region of interest" description="Disordered" evidence="3">
    <location>
        <begin position="291"/>
        <end position="310"/>
    </location>
</feature>
<dbReference type="SUPFAM" id="SSF54791">
    <property type="entry name" value="Eukaryotic type KH-domain (KH-domain type I)"/>
    <property type="match status" value="3"/>
</dbReference>
<sequence>MSSPNENLVEHDVAGDTDNKQNQKKGNDEDMEVGSRGERWPGWPGDSVFRILVPSHKVGGIIGHKGEIIKKMCKESRARIKILDGPQGVSERAVIVSAKEEQDAVISPAMDGLLRIHKCIIDGLDGEARPQNAGNMVITRLLVGTTQGGILIGKQGESIKSIREASNTVVRLVSTDLPPFALQDDKIIEIQGEPAGVHKALELIASHLRKFLVDHSVLPLFEIHMSRSAQQMQNIPPPQHWGHPLDLPPIGVSRFGGDTDPMPLQPYGSFYPPPGLPPFETPLNHSFYPLPDLPPSEKPPNHSLFPPFDLPPFEKPPNRSVYSPLNLPPFEKPPNRSVYSPLNLPPFEKPPNCNPSPDLPLFEKQPDQCISASRSDAQGVVVHWSNHQDMQQLASQDTLHMEIPVNYADAVIGASGENISYIRRASGATIKIRETRGVPGEMTVEINGSATQRQTAQHGVQNFIAEAAAAPAQSTVSPVHQGYESNLPGRMHSAPPVNAGPTVYIGRGYGSSCAANHG</sequence>
<evidence type="ECO:0000313" key="6">
    <source>
        <dbReference type="Proteomes" id="UP001140949"/>
    </source>
</evidence>
<feature type="compositionally biased region" description="Basic and acidic residues" evidence="3">
    <location>
        <begin position="8"/>
        <end position="39"/>
    </location>
</feature>
<dbReference type="Pfam" id="PF00013">
    <property type="entry name" value="KH_1"/>
    <property type="match status" value="3"/>
</dbReference>
<dbReference type="PANTHER" id="PTHR10288">
    <property type="entry name" value="KH DOMAIN CONTAINING RNA BINDING PROTEIN"/>
    <property type="match status" value="1"/>
</dbReference>